<sequence>MGRSIKVGYRGNMSQRVQNKKFPQRRKQRFPVFRNQRATTSGKIRIPFPNKMPVENLQRGRLFGNSSLKRRLALGALGFILPSLIAPRLAAAQEEVSAMLRGARKPTPIVREIGAKGLFGFENPQEMIRNTAELRLVEINDSVLPAGQKFAPGCVKSVMEAEGFAKKGKGGPEALVARVIGGEQKLTLVGGVATAVSTNLLTSFAHEYLGHLEKIHGYGNLLEKVDFDVRFRASLLPVSGKITWHDSEKFRELAERNPKAASRVLLDVYVSGLENSRNFAHMAENLALGDPEHASFWATAGLFGRLDFPTYVATAYLFRGSRESINDLNGISRETGVSRGMIGAAAVMDVALNWSTLRGLGKAALTGRIDPKLLRERNINVDLGPMRTPGGSPYIGAKLTGRW</sequence>
<protein>
    <submittedName>
        <fullName evidence="1">Uncharacterized protein</fullName>
    </submittedName>
</protein>
<comment type="caution">
    <text evidence="1">The sequence shown here is derived from an EMBL/GenBank/DDBJ whole genome shotgun (WGS) entry which is preliminary data.</text>
</comment>
<evidence type="ECO:0000313" key="2">
    <source>
        <dbReference type="Proteomes" id="UP000677687"/>
    </source>
</evidence>
<reference evidence="1" key="1">
    <citation type="submission" date="2021-03" db="EMBL/GenBank/DDBJ databases">
        <authorList>
            <person name="Jaffe A."/>
        </authorList>
    </citation>
    <scope>NUCLEOTIDE SEQUENCE</scope>
    <source>
        <strain evidence="1">RIFCSPHIGHO2_01_FULL_AR10_44_11</strain>
    </source>
</reference>
<dbReference type="AlphaFoldDB" id="A0A8T4L146"/>
<name>A0A8T4L146_9ARCH</name>
<accession>A0A8T4L146</accession>
<proteinExistence type="predicted"/>
<organism evidence="1 2">
    <name type="scientific">Candidatus Iainarchaeum sp</name>
    <dbReference type="NCBI Taxonomy" id="3101447"/>
    <lineage>
        <taxon>Archaea</taxon>
        <taxon>Candidatus Iainarchaeota</taxon>
        <taxon>Candidatus Iainarchaeia</taxon>
        <taxon>Candidatus Iainarchaeales</taxon>
        <taxon>Candidatus Iainarchaeaceae</taxon>
        <taxon>Candidatus Iainarchaeum</taxon>
    </lineage>
</organism>
<gene>
    <name evidence="1" type="ORF">J4415_02900</name>
</gene>
<dbReference type="Proteomes" id="UP000677687">
    <property type="component" value="Unassembled WGS sequence"/>
</dbReference>
<evidence type="ECO:0000313" key="1">
    <source>
        <dbReference type="EMBL" id="MBS3057555.1"/>
    </source>
</evidence>
<reference evidence="1" key="2">
    <citation type="submission" date="2021-05" db="EMBL/GenBank/DDBJ databases">
        <title>Protein family content uncovers lineage relationships and bacterial pathway maintenance mechanisms in DPANN archaea.</title>
        <authorList>
            <person name="Castelle C.J."/>
            <person name="Meheust R."/>
            <person name="Jaffe A.L."/>
            <person name="Seitz K."/>
            <person name="Gong X."/>
            <person name="Baker B.J."/>
            <person name="Banfield J.F."/>
        </authorList>
    </citation>
    <scope>NUCLEOTIDE SEQUENCE</scope>
    <source>
        <strain evidence="1">RIFCSPHIGHO2_01_FULL_AR10_44_11</strain>
    </source>
</reference>
<dbReference type="EMBL" id="JAGVWD010000042">
    <property type="protein sequence ID" value="MBS3057555.1"/>
    <property type="molecule type" value="Genomic_DNA"/>
</dbReference>